<protein>
    <submittedName>
        <fullName evidence="1">Uncharacterized protein</fullName>
    </submittedName>
</protein>
<evidence type="ECO:0000313" key="1">
    <source>
        <dbReference type="EMBL" id="TFK66428.1"/>
    </source>
</evidence>
<accession>A0ACD3AKL7</accession>
<name>A0ACD3AKL7_9AGAR</name>
<organism evidence="1 2">
    <name type="scientific">Pluteus cervinus</name>
    <dbReference type="NCBI Taxonomy" id="181527"/>
    <lineage>
        <taxon>Eukaryota</taxon>
        <taxon>Fungi</taxon>
        <taxon>Dikarya</taxon>
        <taxon>Basidiomycota</taxon>
        <taxon>Agaricomycotina</taxon>
        <taxon>Agaricomycetes</taxon>
        <taxon>Agaricomycetidae</taxon>
        <taxon>Agaricales</taxon>
        <taxon>Pluteineae</taxon>
        <taxon>Pluteaceae</taxon>
        <taxon>Pluteus</taxon>
    </lineage>
</organism>
<proteinExistence type="predicted"/>
<dbReference type="Proteomes" id="UP000308600">
    <property type="component" value="Unassembled WGS sequence"/>
</dbReference>
<keyword evidence="2" id="KW-1185">Reference proteome</keyword>
<reference evidence="1 2" key="1">
    <citation type="journal article" date="2019" name="Nat. Ecol. Evol.">
        <title>Megaphylogeny resolves global patterns of mushroom evolution.</title>
        <authorList>
            <person name="Varga T."/>
            <person name="Krizsan K."/>
            <person name="Foldi C."/>
            <person name="Dima B."/>
            <person name="Sanchez-Garcia M."/>
            <person name="Sanchez-Ramirez S."/>
            <person name="Szollosi G.J."/>
            <person name="Szarkandi J.G."/>
            <person name="Papp V."/>
            <person name="Albert L."/>
            <person name="Andreopoulos W."/>
            <person name="Angelini C."/>
            <person name="Antonin V."/>
            <person name="Barry K.W."/>
            <person name="Bougher N.L."/>
            <person name="Buchanan P."/>
            <person name="Buyck B."/>
            <person name="Bense V."/>
            <person name="Catcheside P."/>
            <person name="Chovatia M."/>
            <person name="Cooper J."/>
            <person name="Damon W."/>
            <person name="Desjardin D."/>
            <person name="Finy P."/>
            <person name="Geml J."/>
            <person name="Haridas S."/>
            <person name="Hughes K."/>
            <person name="Justo A."/>
            <person name="Karasinski D."/>
            <person name="Kautmanova I."/>
            <person name="Kiss B."/>
            <person name="Kocsube S."/>
            <person name="Kotiranta H."/>
            <person name="LaButti K.M."/>
            <person name="Lechner B.E."/>
            <person name="Liimatainen K."/>
            <person name="Lipzen A."/>
            <person name="Lukacs Z."/>
            <person name="Mihaltcheva S."/>
            <person name="Morgado L.N."/>
            <person name="Niskanen T."/>
            <person name="Noordeloos M.E."/>
            <person name="Ohm R.A."/>
            <person name="Ortiz-Santana B."/>
            <person name="Ovrebo C."/>
            <person name="Racz N."/>
            <person name="Riley R."/>
            <person name="Savchenko A."/>
            <person name="Shiryaev A."/>
            <person name="Soop K."/>
            <person name="Spirin V."/>
            <person name="Szebenyi C."/>
            <person name="Tomsovsky M."/>
            <person name="Tulloss R.E."/>
            <person name="Uehling J."/>
            <person name="Grigoriev I.V."/>
            <person name="Vagvolgyi C."/>
            <person name="Papp T."/>
            <person name="Martin F.M."/>
            <person name="Miettinen O."/>
            <person name="Hibbett D.S."/>
            <person name="Nagy L.G."/>
        </authorList>
    </citation>
    <scope>NUCLEOTIDE SEQUENCE [LARGE SCALE GENOMIC DNA]</scope>
    <source>
        <strain evidence="1 2">NL-1719</strain>
    </source>
</reference>
<dbReference type="EMBL" id="ML208405">
    <property type="protein sequence ID" value="TFK66428.1"/>
    <property type="molecule type" value="Genomic_DNA"/>
</dbReference>
<evidence type="ECO:0000313" key="2">
    <source>
        <dbReference type="Proteomes" id="UP000308600"/>
    </source>
</evidence>
<sequence length="192" mass="21235">MTGATPTSSSEPTMAEMMRMIQDMKKDFNGQRSDIQTLKSEVETLKSDKQNLEGKVQTLEEEKHHLQEKIRRLETANRQLGSDKTSWEAKARQLETELAANASSFDDEKKYQQANFINASVAFRNGGSGPPRDPEDGPLPPRRSFLRRHRKAVVCMVVGVILVGGGVALYFGSGGLPIVIGMAQKLQHLLPA</sequence>
<gene>
    <name evidence="1" type="ORF">BDN72DRAFT_880293</name>
</gene>